<feature type="region of interest" description="Disordered" evidence="1">
    <location>
        <begin position="177"/>
        <end position="248"/>
    </location>
</feature>
<sequence>MDREVITAAFDALDAGVDAVLGLDCEALSTQERLVLLERVERVRRRLPAAEHPLINQLARQASAEELGGKLAHAIAEWTLISRAEATRRIGEAAELGPRRALTGQPLAPVLAASAAAHRAGQLGGGQIGVIRRFSHRLPGWVDAPTRDCAEATPAKKGTRFRPEQLAGLADKLADCRNPDGNYRDKDRARRRGITLGKQQADGMSGLRGWLTPQGPGHRGGGVGQAGRPRHGQTPPTKPRAWTAHPASRASSLIPAARPNASTMASTPGCARCWPAASWANTTACRPASS</sequence>
<dbReference type="AlphaFoldDB" id="A0A7I7MSQ3"/>
<evidence type="ECO:0000313" key="4">
    <source>
        <dbReference type="Proteomes" id="UP000467236"/>
    </source>
</evidence>
<evidence type="ECO:0000256" key="1">
    <source>
        <dbReference type="SAM" id="MobiDB-lite"/>
    </source>
</evidence>
<proteinExistence type="predicted"/>
<feature type="compositionally biased region" description="Basic and acidic residues" evidence="1">
    <location>
        <begin position="177"/>
        <end position="188"/>
    </location>
</feature>
<feature type="domain" description="DUF222" evidence="2">
    <location>
        <begin position="36"/>
        <end position="214"/>
    </location>
</feature>
<gene>
    <name evidence="3" type="ORF">MSHI_28960</name>
</gene>
<protein>
    <recommendedName>
        <fullName evidence="2">DUF222 domain-containing protein</fullName>
    </recommendedName>
</protein>
<dbReference type="InterPro" id="IPR003870">
    <property type="entry name" value="DUF222"/>
</dbReference>
<dbReference type="EMBL" id="AP022575">
    <property type="protein sequence ID" value="BBX74990.1"/>
    <property type="molecule type" value="Genomic_DNA"/>
</dbReference>
<dbReference type="KEGG" id="mshj:MSHI_28960"/>
<accession>A0A7I7MSQ3</accession>
<dbReference type="Proteomes" id="UP000467236">
    <property type="component" value="Chromosome"/>
</dbReference>
<dbReference type="Pfam" id="PF02720">
    <property type="entry name" value="DUF222"/>
    <property type="match status" value="1"/>
</dbReference>
<name>A0A7I7MSQ3_9MYCO</name>
<evidence type="ECO:0000259" key="2">
    <source>
        <dbReference type="Pfam" id="PF02720"/>
    </source>
</evidence>
<reference evidence="3 4" key="1">
    <citation type="journal article" date="2019" name="Emerg. Microbes Infect.">
        <title>Comprehensive subspecies identification of 175 nontuberculous mycobacteria species based on 7547 genomic profiles.</title>
        <authorList>
            <person name="Matsumoto Y."/>
            <person name="Kinjo T."/>
            <person name="Motooka D."/>
            <person name="Nabeya D."/>
            <person name="Jung N."/>
            <person name="Uechi K."/>
            <person name="Horii T."/>
            <person name="Iida T."/>
            <person name="Fujita J."/>
            <person name="Nakamura S."/>
        </authorList>
    </citation>
    <scope>NUCLEOTIDE SEQUENCE [LARGE SCALE GENOMIC DNA]</scope>
    <source>
        <strain evidence="3 4">JCM 14233</strain>
    </source>
</reference>
<organism evidence="3 4">
    <name type="scientific">Mycobacterium shinjukuense</name>
    <dbReference type="NCBI Taxonomy" id="398694"/>
    <lineage>
        <taxon>Bacteria</taxon>
        <taxon>Bacillati</taxon>
        <taxon>Actinomycetota</taxon>
        <taxon>Actinomycetes</taxon>
        <taxon>Mycobacteriales</taxon>
        <taxon>Mycobacteriaceae</taxon>
        <taxon>Mycobacterium</taxon>
    </lineage>
</organism>
<keyword evidence="4" id="KW-1185">Reference proteome</keyword>
<evidence type="ECO:0000313" key="3">
    <source>
        <dbReference type="EMBL" id="BBX74990.1"/>
    </source>
</evidence>